<sequence length="302" mass="32729">MKSLLRLVAILTVALTTSVANAQTKVAIGYPPAADWLPAMVAKEKGYFDSRGLDVELNKIAIVSNIPAALMSGSLNIGATTPTALIDTSAAGLDLVAIVGATRFVKDPAIFSLVAREGSGIKTGKDLEGKRIGVPGIRSVADVLLRKWMMNEGVDVSKVSIVEAPFPQMRDLLKSGTIDAVPVLEPFRSRILADNTGYRVTDYIADVDPDILGVMWSGSRKWLDANPEVAPAFREAIAEAVQFIQNNPDQAREIEKKYLGYTTTIKVPYSLTIEQSELDEYAEMFKEVGFISSTVDTSKLIY</sequence>
<proteinExistence type="inferred from homology"/>
<dbReference type="OrthoDB" id="8877897at2"/>
<evidence type="ECO:0000259" key="5">
    <source>
        <dbReference type="Pfam" id="PF09084"/>
    </source>
</evidence>
<evidence type="ECO:0000256" key="1">
    <source>
        <dbReference type="ARBA" id="ARBA00004418"/>
    </source>
</evidence>
<organism evidence="6 7">
    <name type="scientific">Neopusillimonas maritima</name>
    <dbReference type="NCBI Taxonomy" id="2026239"/>
    <lineage>
        <taxon>Bacteria</taxon>
        <taxon>Pseudomonadati</taxon>
        <taxon>Pseudomonadota</taxon>
        <taxon>Betaproteobacteria</taxon>
        <taxon>Burkholderiales</taxon>
        <taxon>Alcaligenaceae</taxon>
        <taxon>Neopusillimonas</taxon>
    </lineage>
</organism>
<dbReference type="PANTHER" id="PTHR30024">
    <property type="entry name" value="ALIPHATIC SULFONATES-BINDING PROTEIN-RELATED"/>
    <property type="match status" value="1"/>
</dbReference>
<comment type="similarity">
    <text evidence="2">Belongs to the bacterial solute-binding protein SsuA/TauA family.</text>
</comment>
<evidence type="ECO:0000313" key="6">
    <source>
        <dbReference type="EMBL" id="RIY38785.1"/>
    </source>
</evidence>
<evidence type="ECO:0000256" key="4">
    <source>
        <dbReference type="SAM" id="SignalP"/>
    </source>
</evidence>
<dbReference type="InterPro" id="IPR015168">
    <property type="entry name" value="SsuA/THI5"/>
</dbReference>
<keyword evidence="3 4" id="KW-0732">Signal</keyword>
<reference evidence="6 7" key="1">
    <citation type="submission" date="2017-08" db="EMBL/GenBank/DDBJ databases">
        <title>Pusillimonas indicus sp. nov., a member of the family Alcaligenaceae isolated from surface seawater.</title>
        <authorList>
            <person name="Li J."/>
        </authorList>
    </citation>
    <scope>NUCLEOTIDE SEQUENCE [LARGE SCALE GENOMIC DNA]</scope>
    <source>
        <strain evidence="6 7">L52-1-41</strain>
    </source>
</reference>
<dbReference type="SUPFAM" id="SSF53850">
    <property type="entry name" value="Periplasmic binding protein-like II"/>
    <property type="match status" value="1"/>
</dbReference>
<dbReference type="EMBL" id="NQYH01000029">
    <property type="protein sequence ID" value="RIY38785.1"/>
    <property type="molecule type" value="Genomic_DNA"/>
</dbReference>
<protein>
    <recommendedName>
        <fullName evidence="5">SsuA/THI5-like domain-containing protein</fullName>
    </recommendedName>
</protein>
<dbReference type="PANTHER" id="PTHR30024:SF47">
    <property type="entry name" value="TAURINE-BINDING PERIPLASMIC PROTEIN"/>
    <property type="match status" value="1"/>
</dbReference>
<name>A0A3A1YM93_9BURK</name>
<comment type="caution">
    <text evidence="6">The sequence shown here is derived from an EMBL/GenBank/DDBJ whole genome shotgun (WGS) entry which is preliminary data.</text>
</comment>
<evidence type="ECO:0000313" key="7">
    <source>
        <dbReference type="Proteomes" id="UP000266206"/>
    </source>
</evidence>
<feature type="signal peptide" evidence="4">
    <location>
        <begin position="1"/>
        <end position="22"/>
    </location>
</feature>
<dbReference type="RefSeq" id="WP_119517118.1">
    <property type="nucleotide sequence ID" value="NZ_NQYH01000029.1"/>
</dbReference>
<accession>A0A3A1YM93</accession>
<evidence type="ECO:0000256" key="3">
    <source>
        <dbReference type="ARBA" id="ARBA00022729"/>
    </source>
</evidence>
<feature type="chain" id="PRO_5017178314" description="SsuA/THI5-like domain-containing protein" evidence="4">
    <location>
        <begin position="23"/>
        <end position="302"/>
    </location>
</feature>
<feature type="domain" description="SsuA/THI5-like" evidence="5">
    <location>
        <begin position="36"/>
        <end position="251"/>
    </location>
</feature>
<evidence type="ECO:0000256" key="2">
    <source>
        <dbReference type="ARBA" id="ARBA00010742"/>
    </source>
</evidence>
<dbReference type="Gene3D" id="3.40.190.10">
    <property type="entry name" value="Periplasmic binding protein-like II"/>
    <property type="match status" value="2"/>
</dbReference>
<dbReference type="AlphaFoldDB" id="A0A3A1YM93"/>
<comment type="subcellular location">
    <subcellularLocation>
        <location evidence="1">Periplasm</location>
    </subcellularLocation>
</comment>
<dbReference type="GO" id="GO:0042597">
    <property type="term" value="C:periplasmic space"/>
    <property type="evidence" value="ECO:0007669"/>
    <property type="project" value="UniProtKB-SubCell"/>
</dbReference>
<dbReference type="Proteomes" id="UP000266206">
    <property type="component" value="Unassembled WGS sequence"/>
</dbReference>
<dbReference type="Pfam" id="PF09084">
    <property type="entry name" value="NMT1"/>
    <property type="match status" value="1"/>
</dbReference>
<gene>
    <name evidence="6" type="ORF">CJP73_16245</name>
</gene>